<keyword evidence="1" id="KW-0812">Transmembrane</keyword>
<dbReference type="Pfam" id="PF02405">
    <property type="entry name" value="MlaE"/>
    <property type="match status" value="1"/>
</dbReference>
<feature type="transmembrane region" description="Helical" evidence="1">
    <location>
        <begin position="269"/>
        <end position="288"/>
    </location>
</feature>
<dbReference type="Proteomes" id="UP001501495">
    <property type="component" value="Unassembled WGS sequence"/>
</dbReference>
<comment type="caution">
    <text evidence="2">The sequence shown here is derived from an EMBL/GenBank/DDBJ whole genome shotgun (WGS) entry which is preliminary data.</text>
</comment>
<dbReference type="PANTHER" id="PTHR30188:SF13">
    <property type="entry name" value="CONSERVED HYPOTHETICAL INTEGRAL MEMBRANE PROTEIN YRBE3B"/>
    <property type="match status" value="1"/>
</dbReference>
<dbReference type="RefSeq" id="WP_344735263.1">
    <property type="nucleotide sequence ID" value="NZ_BAAAZH010000032.1"/>
</dbReference>
<sequence length="296" mass="30954">MAAGTGTRVRAGIGTRMWNAFVEAFVGLVEGLLEALAKLGDFSTFGVRTLAAAPVTLRLYLKETLRQLKDIAWGSGALIVGGGTIGVMVLLSIAAGTSLGIEGFNGLEIVGLAPLTGFISASANTRELAPLIAALALAAQVGCRFTAQLGSMRIHEEVDALEVMAVSPMRYLVTTRVIACMTAILPLYLIGLIGSYLASAASVTFLFGQSPGQYDHYFSTFINGRDIALSIVKILVFALVVTLIHCWYGMRVSGGPQAVGEATGAAIRASIVVVVVLDMVMTLLFYGGDAGFRISG</sequence>
<reference evidence="3" key="1">
    <citation type="journal article" date="2019" name="Int. J. Syst. Evol. Microbiol.">
        <title>The Global Catalogue of Microorganisms (GCM) 10K type strain sequencing project: providing services to taxonomists for standard genome sequencing and annotation.</title>
        <authorList>
            <consortium name="The Broad Institute Genomics Platform"/>
            <consortium name="The Broad Institute Genome Sequencing Center for Infectious Disease"/>
            <person name="Wu L."/>
            <person name="Ma J."/>
        </authorList>
    </citation>
    <scope>NUCLEOTIDE SEQUENCE [LARGE SCALE GENOMIC DNA]</scope>
    <source>
        <strain evidence="3">JCM 16703</strain>
    </source>
</reference>
<feature type="transmembrane region" description="Helical" evidence="1">
    <location>
        <begin position="227"/>
        <end position="248"/>
    </location>
</feature>
<accession>A0ABP7XZC5</accession>
<dbReference type="PANTHER" id="PTHR30188">
    <property type="entry name" value="ABC TRANSPORTER PERMEASE PROTEIN-RELATED"/>
    <property type="match status" value="1"/>
</dbReference>
<evidence type="ECO:0000313" key="2">
    <source>
        <dbReference type="EMBL" id="GAA4128397.1"/>
    </source>
</evidence>
<keyword evidence="1" id="KW-1133">Transmembrane helix</keyword>
<keyword evidence="1" id="KW-0472">Membrane</keyword>
<dbReference type="InterPro" id="IPR030802">
    <property type="entry name" value="Permease_MalE"/>
</dbReference>
<feature type="transmembrane region" description="Helical" evidence="1">
    <location>
        <begin position="177"/>
        <end position="207"/>
    </location>
</feature>
<gene>
    <name evidence="2" type="ORF">GCM10022215_39850</name>
</gene>
<organism evidence="2 3">
    <name type="scientific">Nocardioides fonticola</name>
    <dbReference type="NCBI Taxonomy" id="450363"/>
    <lineage>
        <taxon>Bacteria</taxon>
        <taxon>Bacillati</taxon>
        <taxon>Actinomycetota</taxon>
        <taxon>Actinomycetes</taxon>
        <taxon>Propionibacteriales</taxon>
        <taxon>Nocardioidaceae</taxon>
        <taxon>Nocardioides</taxon>
    </lineage>
</organism>
<dbReference type="EMBL" id="BAAAZH010000032">
    <property type="protein sequence ID" value="GAA4128397.1"/>
    <property type="molecule type" value="Genomic_DNA"/>
</dbReference>
<feature type="transmembrane region" description="Helical" evidence="1">
    <location>
        <begin position="73"/>
        <end position="95"/>
    </location>
</feature>
<keyword evidence="3" id="KW-1185">Reference proteome</keyword>
<evidence type="ECO:0000256" key="1">
    <source>
        <dbReference type="SAM" id="Phobius"/>
    </source>
</evidence>
<name>A0ABP7XZC5_9ACTN</name>
<evidence type="ECO:0000313" key="3">
    <source>
        <dbReference type="Proteomes" id="UP001501495"/>
    </source>
</evidence>
<protein>
    <submittedName>
        <fullName evidence="2">ABC transporter permease</fullName>
    </submittedName>
</protein>
<proteinExistence type="predicted"/>